<proteinExistence type="predicted"/>
<organism evidence="1 2">
    <name type="scientific">Metabacillus hrfriensis</name>
    <dbReference type="NCBI Taxonomy" id="3048891"/>
    <lineage>
        <taxon>Bacteria</taxon>
        <taxon>Bacillati</taxon>
        <taxon>Bacillota</taxon>
        <taxon>Bacilli</taxon>
        <taxon>Bacillales</taxon>
        <taxon>Bacillaceae</taxon>
        <taxon>Metabacillus</taxon>
    </lineage>
</organism>
<dbReference type="EMBL" id="CP126116">
    <property type="protein sequence ID" value="WHZ55643.1"/>
    <property type="molecule type" value="Genomic_DNA"/>
</dbReference>
<accession>A0ACD4R5F4</accession>
<dbReference type="Proteomes" id="UP001226091">
    <property type="component" value="Chromosome"/>
</dbReference>
<sequence length="423" mass="46837">MKGKHIVQILMSLVLVIMLASCSNEASTDGKTADGKFKGELTVWIHPYVGNELKSKQNEVFENMAAEFKKEYPDLKIKFEEIPWANREQKILTALAANQGPDVFYLIPDMMGQFADRGVLTPITDLLSGNFDRSDFPESSLEAVTYKDELYGLPILHEVVANVYNTKVLEDIGASKEDVPETWEEFNALAEKAVAKGYYARGFEGGNTLNGTLYPILWQAGGDVIDENGKVVINNKKGIKAFQTVNDWYKKGWIPKDSISTIDHFSLFAEGKMLAANATGITISTLKERGMTDYVLGPPLKGEKQVTFGTTGMFVVPTSSKNKEAAAKLIEVMTSSENTRAFNEVTKYIPPRKSASDMYNNDPDMKQMTEWLPLTKPGVIHPVARDVMPKVQAELQMMLEGSKSPKQAADAAAEVIQAEIDKQ</sequence>
<protein>
    <submittedName>
        <fullName evidence="1">Sugar ABC transporter substrate-binding protein</fullName>
    </submittedName>
</protein>
<name>A0ACD4R5F4_9BACI</name>
<reference evidence="2" key="1">
    <citation type="journal article" date="2025" name="Aquaculture">
        <title>Assessment of the bioflocculant production and safety properties of Metabacillus hrfriensis sp. nov. based on phenotypic and whole-genome sequencing analysis.</title>
        <authorList>
            <person name="Zhang R."/>
            <person name="Zhao Z."/>
            <person name="Luo L."/>
            <person name="Wang S."/>
            <person name="Guo K."/>
            <person name="Xu W."/>
        </authorList>
    </citation>
    <scope>NUCLEOTIDE SEQUENCE [LARGE SCALE GENOMIC DNA]</scope>
    <source>
        <strain evidence="2">CT-WN-B3</strain>
    </source>
</reference>
<gene>
    <name evidence="1" type="ORF">QLQ22_12980</name>
</gene>
<evidence type="ECO:0000313" key="2">
    <source>
        <dbReference type="Proteomes" id="UP001226091"/>
    </source>
</evidence>
<keyword evidence="2" id="KW-1185">Reference proteome</keyword>
<evidence type="ECO:0000313" key="1">
    <source>
        <dbReference type="EMBL" id="WHZ55643.1"/>
    </source>
</evidence>